<evidence type="ECO:0000256" key="3">
    <source>
        <dbReference type="ARBA" id="ARBA00022525"/>
    </source>
</evidence>
<dbReference type="GO" id="GO:0005518">
    <property type="term" value="F:collagen binding"/>
    <property type="evidence" value="ECO:0007669"/>
    <property type="project" value="InterPro"/>
</dbReference>
<keyword evidence="3" id="KW-0964">Secreted</keyword>
<feature type="domain" description="Collagen binding" evidence="7">
    <location>
        <begin position="370"/>
        <end position="487"/>
    </location>
</feature>
<proteinExistence type="predicted"/>
<dbReference type="SUPFAM" id="SSF49401">
    <property type="entry name" value="Bacterial adhesins"/>
    <property type="match status" value="3"/>
</dbReference>
<dbReference type="Pfam" id="PF05737">
    <property type="entry name" value="Collagen_bind"/>
    <property type="match status" value="2"/>
</dbReference>
<dbReference type="InterPro" id="IPR041171">
    <property type="entry name" value="SDR_Ig"/>
</dbReference>
<evidence type="ECO:0000313" key="10">
    <source>
        <dbReference type="Proteomes" id="UP000270190"/>
    </source>
</evidence>
<evidence type="ECO:0000256" key="6">
    <source>
        <dbReference type="SAM" id="MobiDB-lite"/>
    </source>
</evidence>
<name>A0A2X0QNE2_BROTH</name>
<keyword evidence="4" id="KW-0732">Signal</keyword>
<feature type="domain" description="Collagen binding" evidence="7">
    <location>
        <begin position="522"/>
        <end position="616"/>
    </location>
</feature>
<evidence type="ECO:0000313" key="9">
    <source>
        <dbReference type="EMBL" id="SPP29824.1"/>
    </source>
</evidence>
<dbReference type="Gene3D" id="2.60.40.1280">
    <property type="match status" value="1"/>
</dbReference>
<evidence type="ECO:0000256" key="2">
    <source>
        <dbReference type="ARBA" id="ARBA00022512"/>
    </source>
</evidence>
<dbReference type="Pfam" id="PF17961">
    <property type="entry name" value="Big_8"/>
    <property type="match status" value="1"/>
</dbReference>
<evidence type="ECO:0000259" key="7">
    <source>
        <dbReference type="Pfam" id="PF05737"/>
    </source>
</evidence>
<feature type="region of interest" description="Disordered" evidence="6">
    <location>
        <begin position="168"/>
        <end position="204"/>
    </location>
</feature>
<gene>
    <name evidence="9" type="ORF">BTBSAS_60127</name>
</gene>
<organism evidence="9 10">
    <name type="scientific">Brochothrix thermosphacta</name>
    <name type="common">Microbacterium thermosphactum</name>
    <dbReference type="NCBI Taxonomy" id="2756"/>
    <lineage>
        <taxon>Bacteria</taxon>
        <taxon>Bacillati</taxon>
        <taxon>Bacillota</taxon>
        <taxon>Bacilli</taxon>
        <taxon>Bacillales</taxon>
        <taxon>Listeriaceae</taxon>
        <taxon>Brochothrix</taxon>
    </lineage>
</organism>
<dbReference type="Proteomes" id="UP000270190">
    <property type="component" value="Unassembled WGS sequence"/>
</dbReference>
<keyword evidence="5" id="KW-0572">Peptidoglycan-anchor</keyword>
<dbReference type="InterPro" id="IPR011252">
    <property type="entry name" value="Fibrogen-bd_dom1"/>
</dbReference>
<sequence>MIKKLQKSFILFVLFTFVAQSVLVHVPVKAAELPTVVSLTDVLVSDNEELTTEATTLKEKQELFVKLGLTMKDGEITKEATLMALPSQLHGDVFGEGNVVDEQNKAVGSYTIANNSIKILFNDEAVTGAPYHLVFKATYNAVETDLKAEKIVFSLGENMIVKEFTVEQEKAVSTDEAKPPKEDEKSSKDDEKPSKEVEKPTTKKIKKAAKQAFIKAETRPGAPITENIITSAKITDKDGKPFTVDNPAALDQNVNIDIGWEIPEDLDVVNGDTFEFDLPNVFKMYSTVNGVLIQDGVELGTYKIDTNGHVTLTFNAEVEDRSEIKGTIKVATALNKEIITGETQQEIVFPVGDKEITVPIFLKPTNGVDISKTGVLDKGYNPTTVTWTVDINTSLSKIENAVVKDALPTGLKLNKAAVYELNVDVKGNTTQGKLVNPSKYTLAQDGTITFKDPSINKAYRIIYDTDIENPEQLEGQKDFKNTATLTGVGKNASADSTVSAKYGKPLTKETTKYDPATQTYDFAVKYNYNELTIAKDKAKLTDQFGNNLDLVGGLEGVKIYPVKIDENGNEKIDETPISPSEYSIKEANNAAEGKNGFEVSFTNAITTAYVIKYSIKHNDIVDGASPVVNNVTTGGGQTANAGGTSGQQSLIKTITDSDSDAETVSWKLDINGNKYTMTDMKINDAFGTTALKLLPETLKLVDNDDKMHY</sequence>
<dbReference type="GO" id="GO:0007155">
    <property type="term" value="P:cell adhesion"/>
    <property type="evidence" value="ECO:0007669"/>
    <property type="project" value="InterPro"/>
</dbReference>
<dbReference type="EMBL" id="OUNC01000056">
    <property type="protein sequence ID" value="SPP29824.1"/>
    <property type="molecule type" value="Genomic_DNA"/>
</dbReference>
<evidence type="ECO:0000256" key="5">
    <source>
        <dbReference type="ARBA" id="ARBA00023088"/>
    </source>
</evidence>
<evidence type="ECO:0000256" key="1">
    <source>
        <dbReference type="ARBA" id="ARBA00004168"/>
    </source>
</evidence>
<dbReference type="InterPro" id="IPR008966">
    <property type="entry name" value="Adhesion_dom_sf"/>
</dbReference>
<accession>A0A2X0QNE2</accession>
<dbReference type="Gene3D" id="2.60.40.740">
    <property type="match status" value="2"/>
</dbReference>
<keyword evidence="2" id="KW-0134">Cell wall</keyword>
<dbReference type="RefSeq" id="WP_183117416.1">
    <property type="nucleotide sequence ID" value="NZ_OUNC01000056.1"/>
</dbReference>
<dbReference type="InterPro" id="IPR008456">
    <property type="entry name" value="Collagen-bd_dom"/>
</dbReference>
<feature type="compositionally biased region" description="Basic and acidic residues" evidence="6">
    <location>
        <begin position="168"/>
        <end position="201"/>
    </location>
</feature>
<evidence type="ECO:0000259" key="8">
    <source>
        <dbReference type="Pfam" id="PF17961"/>
    </source>
</evidence>
<evidence type="ECO:0000256" key="4">
    <source>
        <dbReference type="ARBA" id="ARBA00022729"/>
    </source>
</evidence>
<feature type="domain" description="SDR-like Ig" evidence="8">
    <location>
        <begin position="252"/>
        <end position="342"/>
    </location>
</feature>
<comment type="subcellular location">
    <subcellularLocation>
        <location evidence="1">Secreted</location>
        <location evidence="1">Cell wall</location>
        <topology evidence="1">Peptidoglycan-anchor</topology>
    </subcellularLocation>
</comment>
<protein>
    <submittedName>
        <fullName evidence="9">Uncharacterized protein</fullName>
    </submittedName>
</protein>
<dbReference type="AlphaFoldDB" id="A0A2X0QNE2"/>
<reference evidence="10" key="1">
    <citation type="submission" date="2018-04" db="EMBL/GenBank/DDBJ databases">
        <authorList>
            <person name="Illikoud N."/>
        </authorList>
    </citation>
    <scope>NUCLEOTIDE SEQUENCE [LARGE SCALE GENOMIC DNA]</scope>
</reference>